<evidence type="ECO:0000313" key="4">
    <source>
        <dbReference type="EMBL" id="MCM4083114.1"/>
    </source>
</evidence>
<accession>A0ABT0YAQ4</accession>
<dbReference type="Pfam" id="PF00550">
    <property type="entry name" value="PP-binding"/>
    <property type="match status" value="1"/>
</dbReference>
<keyword evidence="1" id="KW-0596">Phosphopantetheine</keyword>
<evidence type="ECO:0000256" key="2">
    <source>
        <dbReference type="ARBA" id="ARBA00022553"/>
    </source>
</evidence>
<keyword evidence="5" id="KW-1185">Reference proteome</keyword>
<name>A0ABT0YAQ4_9ACTN</name>
<organism evidence="4 5">
    <name type="scientific">Paractinoplanes hotanensis</name>
    <dbReference type="NCBI Taxonomy" id="2906497"/>
    <lineage>
        <taxon>Bacteria</taxon>
        <taxon>Bacillati</taxon>
        <taxon>Actinomycetota</taxon>
        <taxon>Actinomycetes</taxon>
        <taxon>Micromonosporales</taxon>
        <taxon>Micromonosporaceae</taxon>
        <taxon>Paractinoplanes</taxon>
    </lineage>
</organism>
<dbReference type="PANTHER" id="PTHR45527">
    <property type="entry name" value="NONRIBOSOMAL PEPTIDE SYNTHETASE"/>
    <property type="match status" value="1"/>
</dbReference>
<dbReference type="SMART" id="SM00823">
    <property type="entry name" value="PKS_PP"/>
    <property type="match status" value="1"/>
</dbReference>
<dbReference type="Pfam" id="PF13193">
    <property type="entry name" value="AMP-binding_C"/>
    <property type="match status" value="1"/>
</dbReference>
<dbReference type="RefSeq" id="WP_251802826.1">
    <property type="nucleotide sequence ID" value="NZ_JAMQOL010000054.1"/>
</dbReference>
<dbReference type="Pfam" id="PF00501">
    <property type="entry name" value="AMP-binding"/>
    <property type="match status" value="1"/>
</dbReference>
<dbReference type="SUPFAM" id="SSF47336">
    <property type="entry name" value="ACP-like"/>
    <property type="match status" value="1"/>
</dbReference>
<dbReference type="Gene3D" id="1.10.1200.10">
    <property type="entry name" value="ACP-like"/>
    <property type="match status" value="1"/>
</dbReference>
<dbReference type="NCBIfam" id="TIGR01733">
    <property type="entry name" value="AA-adenyl-dom"/>
    <property type="match status" value="1"/>
</dbReference>
<evidence type="ECO:0000256" key="1">
    <source>
        <dbReference type="ARBA" id="ARBA00022450"/>
    </source>
</evidence>
<dbReference type="SUPFAM" id="SSF56801">
    <property type="entry name" value="Acetyl-CoA synthetase-like"/>
    <property type="match status" value="1"/>
</dbReference>
<dbReference type="PROSITE" id="PS00455">
    <property type="entry name" value="AMP_BINDING"/>
    <property type="match status" value="1"/>
</dbReference>
<proteinExistence type="predicted"/>
<keyword evidence="2" id="KW-0597">Phosphoprotein</keyword>
<dbReference type="SUPFAM" id="SSF52777">
    <property type="entry name" value="CoA-dependent acyltransferases"/>
    <property type="match status" value="1"/>
</dbReference>
<dbReference type="CDD" id="cd05930">
    <property type="entry name" value="A_NRPS"/>
    <property type="match status" value="1"/>
</dbReference>
<dbReference type="Gene3D" id="3.30.300.30">
    <property type="match status" value="1"/>
</dbReference>
<reference evidence="4 5" key="1">
    <citation type="submission" date="2022-06" db="EMBL/GenBank/DDBJ databases">
        <title>Actinoplanes abujensis sp. nov., isolated from Nigerian arid soil.</title>
        <authorList>
            <person name="Ding P."/>
        </authorList>
    </citation>
    <scope>NUCLEOTIDE SEQUENCE [LARGE SCALE GENOMIC DNA]</scope>
    <source>
        <strain evidence="5">TRM88002</strain>
    </source>
</reference>
<evidence type="ECO:0000259" key="3">
    <source>
        <dbReference type="PROSITE" id="PS50075"/>
    </source>
</evidence>
<dbReference type="InterPro" id="IPR045851">
    <property type="entry name" value="AMP-bd_C_sf"/>
</dbReference>
<dbReference type="InterPro" id="IPR036736">
    <property type="entry name" value="ACP-like_sf"/>
</dbReference>
<dbReference type="PROSITE" id="PS00012">
    <property type="entry name" value="PHOSPHOPANTETHEINE"/>
    <property type="match status" value="1"/>
</dbReference>
<dbReference type="InterPro" id="IPR020845">
    <property type="entry name" value="AMP-binding_CS"/>
</dbReference>
<gene>
    <name evidence="4" type="ORF">LXN57_36730</name>
</gene>
<dbReference type="EMBL" id="JAMQOL010000054">
    <property type="protein sequence ID" value="MCM4083114.1"/>
    <property type="molecule type" value="Genomic_DNA"/>
</dbReference>
<dbReference type="InterPro" id="IPR006162">
    <property type="entry name" value="Ppantetheine_attach_site"/>
</dbReference>
<dbReference type="InterPro" id="IPR042099">
    <property type="entry name" value="ANL_N_sf"/>
</dbReference>
<dbReference type="InterPro" id="IPR010071">
    <property type="entry name" value="AA_adenyl_dom"/>
</dbReference>
<comment type="caution">
    <text evidence="4">The sequence shown here is derived from an EMBL/GenBank/DDBJ whole genome shotgun (WGS) entry which is preliminary data.</text>
</comment>
<dbReference type="Proteomes" id="UP001523216">
    <property type="component" value="Unassembled WGS sequence"/>
</dbReference>
<evidence type="ECO:0000313" key="5">
    <source>
        <dbReference type="Proteomes" id="UP001523216"/>
    </source>
</evidence>
<dbReference type="Gene3D" id="3.40.50.12780">
    <property type="entry name" value="N-terminal domain of ligase-like"/>
    <property type="match status" value="1"/>
</dbReference>
<dbReference type="InterPro" id="IPR000873">
    <property type="entry name" value="AMP-dep_synth/lig_dom"/>
</dbReference>
<dbReference type="InterPro" id="IPR020806">
    <property type="entry name" value="PKS_PP-bd"/>
</dbReference>
<sequence length="826" mass="87272">MTELSTPPQRRTHVPDRPADLTFWHQHLRTAPTRLDLDLGGASGDGAGSPLRARLDPEVSAAADALQRRERAGVLMVALAAVTTWAARFSGQNAVVVHSPISRVDTAPLPLSLPYRGDRTFVDLTRAIRDVTLDALAHRDVTAAAVLAGLPAPIEPELALTVAADPAIVAPGPAALHLVVSDEMTDVLLHFRPDEVDPAAAARVLDQFVQVFAGAVRRPEDRLDALSLLTDADWALLDSWRTAADRLTAAPLPVELFDAVAAQDGTRIAVRAGAEVLTFDELDRRSDRLAARLRAGGATAGSTVAVCVDRSSALPVAFLAALKAGVVYLPLDPRHPVDRLRQILLDAGAVLAVAVPATVGALAAWGGDVLEVGPDEGPAEPVAHRSRPEDVAYLIYTSGTSGTPKGVEITHGGLGNLAAFLRATFELGPADTVSLFSSASFDASVWEMAMGLFSGATLGILATADATPAEIAREARSLGLTVGTYPPTLLHTLRPADLGSPRLIVSAGEACDGGLVDTWSPGRRFVNAYGPTEVTVCATFADCTAGASRRPPVGRALPNTTVYLLDERLRPVPVGAPGEVYVAGAGVARGYRDRPALTARAFLPDPLGPPGSRMYATGDRGRFGPDGSLHFLGRLDDQVKLRGFRIELGEIEQQLLRHPEVRDAVVVLRATGDEHQLVAYLTLRSADADGAAVRASLRAALGRALPDYMMPASYVLLGRMPLTTSGKVDRRQLPAPVDTSTVAEDAQWHSPVAKAMAVIWAQALGVSAVQPDDNFFELGGHSLVAAQVLDRARQEFGVDALAMRTLFEHPELADFAEAVRAQQAGN</sequence>
<dbReference type="Gene3D" id="3.30.559.30">
    <property type="entry name" value="Nonribosomal peptide synthetase, condensation domain"/>
    <property type="match status" value="1"/>
</dbReference>
<feature type="domain" description="Carrier" evidence="3">
    <location>
        <begin position="747"/>
        <end position="823"/>
    </location>
</feature>
<protein>
    <submittedName>
        <fullName evidence="4">Amino acid adenylation domain-containing protein</fullName>
    </submittedName>
</protein>
<dbReference type="PANTHER" id="PTHR45527:SF1">
    <property type="entry name" value="FATTY ACID SYNTHASE"/>
    <property type="match status" value="1"/>
</dbReference>
<dbReference type="InterPro" id="IPR025110">
    <property type="entry name" value="AMP-bd_C"/>
</dbReference>
<dbReference type="PROSITE" id="PS50075">
    <property type="entry name" value="CARRIER"/>
    <property type="match status" value="1"/>
</dbReference>
<dbReference type="InterPro" id="IPR009081">
    <property type="entry name" value="PP-bd_ACP"/>
</dbReference>